<name>A0A367FA19_9ACTN</name>
<comment type="caution">
    <text evidence="3">The sequence shown here is derived from an EMBL/GenBank/DDBJ whole genome shotgun (WGS) entry which is preliminary data.</text>
</comment>
<proteinExistence type="predicted"/>
<dbReference type="PROSITE" id="PS50194">
    <property type="entry name" value="FILAMIN_REPEAT"/>
    <property type="match status" value="1"/>
</dbReference>
<evidence type="ECO:0008006" key="5">
    <source>
        <dbReference type="Google" id="ProtNLM"/>
    </source>
</evidence>
<keyword evidence="2" id="KW-0812">Transmembrane</keyword>
<keyword evidence="2" id="KW-1133">Transmembrane helix</keyword>
<evidence type="ECO:0000313" key="4">
    <source>
        <dbReference type="Proteomes" id="UP000253094"/>
    </source>
</evidence>
<gene>
    <name evidence="3" type="ORF">DQ384_27545</name>
</gene>
<keyword evidence="4" id="KW-1185">Reference proteome</keyword>
<dbReference type="EMBL" id="QOIL01000017">
    <property type="protein sequence ID" value="RCG27111.1"/>
    <property type="molecule type" value="Genomic_DNA"/>
</dbReference>
<feature type="compositionally biased region" description="Low complexity" evidence="1">
    <location>
        <begin position="328"/>
        <end position="339"/>
    </location>
</feature>
<keyword evidence="2" id="KW-0472">Membrane</keyword>
<dbReference type="InterPro" id="IPR017868">
    <property type="entry name" value="Filamin/ABP280_repeat-like"/>
</dbReference>
<dbReference type="OrthoDB" id="3813056at2"/>
<sequence length="486" mass="49179">MLACAGALPAAADGAPGGGDVHIAQTLGSRELTVVIRRVADVPGPVQVDVVAHAGTAPGALALAVTPGNGTSTPADTTTLVLGQAPGPYSGTMRVDQVGPWELAISDGRRTARIPFLVKPVVSSPAEQAAYAGFFAAGALLLVALGVAVRSRRSWPALIPGGAMVAAIAVSTTGAVLSGSTPPPPQPGLHLDPTVANMTNPYAGLQPPITDFSRPAAVLTLRSAPLRVGRPADVTLQLSDGATGHPVDDLLVHDDALIHLVVVGPSGQLWHLHPIRTGPAVYQAHLVPPEPGHYAVSAELARRGGGDQLLRSPTGLDVAQGDATAPTGPQAVPGDAAAPAPGLGERVVAGIPVRLAASPLSAGTPATITAQVGDSADLQPWLGMLGHMIVTGPLDDGPVTSTAAEKAQVWAHVHSMTSAGMAAINNPGAFGGQPDETVAGYGPQVPFTYTFPLPGRYRLWIQVERDYSILTIPVVLDVPATPGGTS</sequence>
<feature type="transmembrane region" description="Helical" evidence="2">
    <location>
        <begin position="129"/>
        <end position="148"/>
    </location>
</feature>
<protein>
    <recommendedName>
        <fullName evidence="5">Secreted protein</fullName>
    </recommendedName>
</protein>
<dbReference type="Proteomes" id="UP000253094">
    <property type="component" value="Unassembled WGS sequence"/>
</dbReference>
<evidence type="ECO:0000313" key="3">
    <source>
        <dbReference type="EMBL" id="RCG27111.1"/>
    </source>
</evidence>
<organism evidence="3 4">
    <name type="scientific">Sphaerisporangium album</name>
    <dbReference type="NCBI Taxonomy" id="509200"/>
    <lineage>
        <taxon>Bacteria</taxon>
        <taxon>Bacillati</taxon>
        <taxon>Actinomycetota</taxon>
        <taxon>Actinomycetes</taxon>
        <taxon>Streptosporangiales</taxon>
        <taxon>Streptosporangiaceae</taxon>
        <taxon>Sphaerisporangium</taxon>
    </lineage>
</organism>
<evidence type="ECO:0000256" key="2">
    <source>
        <dbReference type="SAM" id="Phobius"/>
    </source>
</evidence>
<accession>A0A367FA19</accession>
<dbReference type="AlphaFoldDB" id="A0A367FA19"/>
<evidence type="ECO:0000256" key="1">
    <source>
        <dbReference type="SAM" id="MobiDB-lite"/>
    </source>
</evidence>
<feature type="transmembrane region" description="Helical" evidence="2">
    <location>
        <begin position="155"/>
        <end position="177"/>
    </location>
</feature>
<feature type="region of interest" description="Disordered" evidence="1">
    <location>
        <begin position="312"/>
        <end position="339"/>
    </location>
</feature>
<reference evidence="3 4" key="1">
    <citation type="submission" date="2018-06" db="EMBL/GenBank/DDBJ databases">
        <title>Sphaerisporangium craniellae sp. nov., isolated from a marine sponge in the South China Sea.</title>
        <authorList>
            <person name="Li L."/>
        </authorList>
    </citation>
    <scope>NUCLEOTIDE SEQUENCE [LARGE SCALE GENOMIC DNA]</scope>
    <source>
        <strain evidence="3 4">CCTCC AA 208026</strain>
    </source>
</reference>